<dbReference type="InterPro" id="IPR018060">
    <property type="entry name" value="HTH_AraC"/>
</dbReference>
<dbReference type="InterPro" id="IPR009594">
    <property type="entry name" value="Tscrpt_reg_HTH_AraC_N"/>
</dbReference>
<reference evidence="4 5" key="1">
    <citation type="submission" date="2023-07" db="EMBL/GenBank/DDBJ databases">
        <title>Genomic Encyclopedia of Type Strains, Phase IV (KMG-IV): sequencing the most valuable type-strain genomes for metagenomic binning, comparative biology and taxonomic classification.</title>
        <authorList>
            <person name="Goeker M."/>
        </authorList>
    </citation>
    <scope>NUCLEOTIDE SEQUENCE [LARGE SCALE GENOMIC DNA]</scope>
    <source>
        <strain evidence="4 5">B1-1</strain>
    </source>
</reference>
<dbReference type="PANTHER" id="PTHR43436">
    <property type="entry name" value="ARAC-FAMILY TRANSCRIPTIONAL REGULATOR"/>
    <property type="match status" value="1"/>
</dbReference>
<evidence type="ECO:0000256" key="1">
    <source>
        <dbReference type="ARBA" id="ARBA00023015"/>
    </source>
</evidence>
<keyword evidence="5" id="KW-1185">Reference proteome</keyword>
<keyword evidence="2" id="KW-0804">Transcription</keyword>
<dbReference type="Pfam" id="PF12833">
    <property type="entry name" value="HTH_18"/>
    <property type="match status" value="1"/>
</dbReference>
<evidence type="ECO:0000256" key="2">
    <source>
        <dbReference type="ARBA" id="ARBA00023163"/>
    </source>
</evidence>
<proteinExistence type="predicted"/>
<dbReference type="RefSeq" id="WP_266279302.1">
    <property type="nucleotide sequence ID" value="NZ_JAPKNF010000001.1"/>
</dbReference>
<dbReference type="SUPFAM" id="SSF46689">
    <property type="entry name" value="Homeodomain-like"/>
    <property type="match status" value="2"/>
</dbReference>
<dbReference type="SMART" id="SM00342">
    <property type="entry name" value="HTH_ARAC"/>
    <property type="match status" value="1"/>
</dbReference>
<protein>
    <submittedName>
        <fullName evidence="4">AraC-like DNA-binding protein</fullName>
    </submittedName>
</protein>
<accession>A0ABU0M6S2</accession>
<evidence type="ECO:0000313" key="4">
    <source>
        <dbReference type="EMBL" id="MDQ0516674.1"/>
    </source>
</evidence>
<dbReference type="PROSITE" id="PS01124">
    <property type="entry name" value="HTH_ARAC_FAMILY_2"/>
    <property type="match status" value="1"/>
</dbReference>
<dbReference type="InterPro" id="IPR009057">
    <property type="entry name" value="Homeodomain-like_sf"/>
</dbReference>
<feature type="domain" description="HTH araC/xylS-type" evidence="3">
    <location>
        <begin position="192"/>
        <end position="290"/>
    </location>
</feature>
<dbReference type="PANTHER" id="PTHR43436:SF1">
    <property type="entry name" value="TRANSCRIPTIONAL REGULATORY PROTEIN"/>
    <property type="match status" value="1"/>
</dbReference>
<dbReference type="Gene3D" id="1.10.10.60">
    <property type="entry name" value="Homeodomain-like"/>
    <property type="match status" value="2"/>
</dbReference>
<dbReference type="EMBL" id="JAUSWJ010000001">
    <property type="protein sequence ID" value="MDQ0516674.1"/>
    <property type="molecule type" value="Genomic_DNA"/>
</dbReference>
<evidence type="ECO:0000259" key="3">
    <source>
        <dbReference type="PROSITE" id="PS01124"/>
    </source>
</evidence>
<sequence length="296" mass="32046">MVSSALVEAVSRFAAHRPGEGPFLTGIDGLFVLRNDTTKPPSHVIHRPALCVVVQGAKWSEAGDVRLHYAAGHALLVSLDIPATGCVVEASPEKPFLGVVLELDLAILREVIEQMETPPAVAEASLGLAVIDIDEPLSDCMLRAMRLTATPEAAALLLPPLMREICYWLLAGPQGGAVARLAAAGSRPGRLIEALHMLRGRFRETVRIAELAEVAQLSASAFHRQFKALTGMTPLQYQKRLRLIEARRLIIGTAARAESAAYAVGYESPSQFSRDYVRMFGMPPARDGTRLRRQAA</sequence>
<comment type="caution">
    <text evidence="4">The sequence shown here is derived from an EMBL/GenBank/DDBJ whole genome shotgun (WGS) entry which is preliminary data.</text>
</comment>
<gene>
    <name evidence="4" type="ORF">QO015_002287</name>
</gene>
<evidence type="ECO:0000313" key="5">
    <source>
        <dbReference type="Proteomes" id="UP001223743"/>
    </source>
</evidence>
<name>A0ABU0M6S2_9HYPH</name>
<organism evidence="4 5">
    <name type="scientific">Kaistia geumhonensis</name>
    <dbReference type="NCBI Taxonomy" id="410839"/>
    <lineage>
        <taxon>Bacteria</taxon>
        <taxon>Pseudomonadati</taxon>
        <taxon>Pseudomonadota</taxon>
        <taxon>Alphaproteobacteria</taxon>
        <taxon>Hyphomicrobiales</taxon>
        <taxon>Kaistiaceae</taxon>
        <taxon>Kaistia</taxon>
    </lineage>
</organism>
<keyword evidence="1" id="KW-0805">Transcription regulation</keyword>
<dbReference type="Pfam" id="PF06719">
    <property type="entry name" value="AraC_N"/>
    <property type="match status" value="1"/>
</dbReference>
<dbReference type="Proteomes" id="UP001223743">
    <property type="component" value="Unassembled WGS sequence"/>
</dbReference>